<dbReference type="PANTHER" id="PTHR11773:SF1">
    <property type="entry name" value="GLYCINE DEHYDROGENASE (DECARBOXYLATING), MITOCHONDRIAL"/>
    <property type="match status" value="1"/>
</dbReference>
<keyword evidence="3" id="KW-0663">Pyridoxal phosphate</keyword>
<feature type="domain" description="Aminotransferase class V" evidence="6">
    <location>
        <begin position="155"/>
        <end position="288"/>
    </location>
</feature>
<dbReference type="Gene3D" id="3.90.1150.10">
    <property type="entry name" value="Aspartate Aminotransferase, domain 1"/>
    <property type="match status" value="1"/>
</dbReference>
<comment type="catalytic activity">
    <reaction evidence="5">
        <text>N(6)-[(R)-lipoyl]-L-lysyl-[glycine-cleavage complex H protein] + glycine + H(+) = N(6)-[(R)-S(8)-aminomethyldihydrolipoyl]-L-lysyl-[glycine-cleavage complex H protein] + CO2</text>
        <dbReference type="Rhea" id="RHEA:24304"/>
        <dbReference type="Rhea" id="RHEA-COMP:10494"/>
        <dbReference type="Rhea" id="RHEA-COMP:10495"/>
        <dbReference type="ChEBI" id="CHEBI:15378"/>
        <dbReference type="ChEBI" id="CHEBI:16526"/>
        <dbReference type="ChEBI" id="CHEBI:57305"/>
        <dbReference type="ChEBI" id="CHEBI:83099"/>
        <dbReference type="ChEBI" id="CHEBI:83143"/>
        <dbReference type="EC" id="1.4.4.2"/>
    </reaction>
</comment>
<dbReference type="InterPro" id="IPR015422">
    <property type="entry name" value="PyrdxlP-dep_Trfase_small"/>
</dbReference>
<dbReference type="Pfam" id="PF21478">
    <property type="entry name" value="GcvP2_C"/>
    <property type="match status" value="1"/>
</dbReference>
<evidence type="ECO:0000256" key="1">
    <source>
        <dbReference type="ARBA" id="ARBA00003788"/>
    </source>
</evidence>
<feature type="domain" description="Glycine dehydrogenase C-terminal" evidence="7">
    <location>
        <begin position="364"/>
        <end position="468"/>
    </location>
</feature>
<reference evidence="9" key="1">
    <citation type="submission" date="2023-07" db="EMBL/GenBank/DDBJ databases">
        <title>Conexibacter stalactiti sp. nov., isolated from stalactites in a lava cave and emended description of the genus Conexibacter.</title>
        <authorList>
            <person name="Lee S.D."/>
        </authorList>
    </citation>
    <scope>NUCLEOTIDE SEQUENCE [LARGE SCALE GENOMIC DNA]</scope>
    <source>
        <strain evidence="9">KCTC 39840</strain>
    </source>
</reference>
<dbReference type="Pfam" id="PF00266">
    <property type="entry name" value="Aminotran_5"/>
    <property type="match status" value="1"/>
</dbReference>
<dbReference type="InterPro" id="IPR049316">
    <property type="entry name" value="GDC-P_C"/>
</dbReference>
<dbReference type="Gene3D" id="3.40.640.10">
    <property type="entry name" value="Type I PLP-dependent aspartate aminotransferase-like (Major domain)"/>
    <property type="match status" value="1"/>
</dbReference>
<evidence type="ECO:0000313" key="8">
    <source>
        <dbReference type="EMBL" id="MDW5597943.1"/>
    </source>
</evidence>
<dbReference type="GO" id="GO:0004375">
    <property type="term" value="F:glycine dehydrogenase (decarboxylating) activity"/>
    <property type="evidence" value="ECO:0007669"/>
    <property type="project" value="UniProtKB-EC"/>
</dbReference>
<organism evidence="8 9">
    <name type="scientific">Conexibacter stalactiti</name>
    <dbReference type="NCBI Taxonomy" id="1940611"/>
    <lineage>
        <taxon>Bacteria</taxon>
        <taxon>Bacillati</taxon>
        <taxon>Actinomycetota</taxon>
        <taxon>Thermoleophilia</taxon>
        <taxon>Solirubrobacterales</taxon>
        <taxon>Conexibacteraceae</taxon>
        <taxon>Conexibacter</taxon>
    </lineage>
</organism>
<comment type="function">
    <text evidence="1">The glycine cleavage system catalyzes the degradation of glycine. The P protein binds the alpha-amino group of glycine through its pyridoxal phosphate cofactor; CO(2) is released and the remaining methylamine moiety is then transferred to the lipoamide cofactor of the H protein.</text>
</comment>
<protein>
    <recommendedName>
        <fullName evidence="2">glycine dehydrogenase (aminomethyl-transferring)</fullName>
        <ecNumber evidence="2">1.4.4.2</ecNumber>
    </recommendedName>
</protein>
<sequence>MSLPRFHAASWDEPIVLELGRPGRRAQLLPEVEPEARAPLSELLPPGVARATPPALPELSEFEVQRHYLHLSQMTLGMMGINLFGTCTMKYNARVNELIAARPELAELHPGQPLETLQGVLKIVHDFEAILCELSGMDRFVFQAGGGADAAYTHACVTRAYHAARGELEQRTEVITTIQTHPCNAATAAAAGFDVITLPLGPDGYPTLAALEAAVSERTAALMVGNPDDMGIYNPEIKRWIELVHDAGGLAFYDNANFNGVMSRIRGRELGFDACMYMLHKTFGAPKGGGGPAVGAYGCSDALAPFLPRPLVVREESGAYGLETVADAPQSIGKVREFWGNVPVVVKAYAWTRALGAEGIRDAADLSVLANNYMDTRLAQARGVTRSNPQVTRHRLEMTRWSLAQVLEETGVDVHDISNRMVDFGVDAPWLAHEPWLVPEPITPEPGELWSKEDVDTWIDVLEHVIGEAYSDPELVKSAPHNHPLAQVDASRVDDPERWATTWRAAVRKDVVPGGVRGAGAEAAS</sequence>
<evidence type="ECO:0000256" key="4">
    <source>
        <dbReference type="ARBA" id="ARBA00023002"/>
    </source>
</evidence>
<dbReference type="Proteomes" id="UP001284601">
    <property type="component" value="Unassembled WGS sequence"/>
</dbReference>
<dbReference type="EC" id="1.4.4.2" evidence="2"/>
<dbReference type="NCBIfam" id="NF003346">
    <property type="entry name" value="PRK04366.1"/>
    <property type="match status" value="1"/>
</dbReference>
<comment type="caution">
    <text evidence="8">The sequence shown here is derived from an EMBL/GenBank/DDBJ whole genome shotgun (WGS) entry which is preliminary data.</text>
</comment>
<dbReference type="EMBL" id="JAWSTH010000110">
    <property type="protein sequence ID" value="MDW5597943.1"/>
    <property type="molecule type" value="Genomic_DNA"/>
</dbReference>
<dbReference type="InterPro" id="IPR015421">
    <property type="entry name" value="PyrdxlP-dep_Trfase_major"/>
</dbReference>
<keyword evidence="9" id="KW-1185">Reference proteome</keyword>
<evidence type="ECO:0000313" key="9">
    <source>
        <dbReference type="Proteomes" id="UP001284601"/>
    </source>
</evidence>
<dbReference type="InterPro" id="IPR000192">
    <property type="entry name" value="Aminotrans_V_dom"/>
</dbReference>
<dbReference type="InterPro" id="IPR015424">
    <property type="entry name" value="PyrdxlP-dep_Trfase"/>
</dbReference>
<accession>A0ABU4HXJ1</accession>
<dbReference type="PANTHER" id="PTHR11773">
    <property type="entry name" value="GLYCINE DEHYDROGENASE, DECARBOXYLATING"/>
    <property type="match status" value="1"/>
</dbReference>
<gene>
    <name evidence="8" type="primary">gcvPB</name>
    <name evidence="8" type="ORF">R7226_26550</name>
</gene>
<proteinExistence type="predicted"/>
<dbReference type="InterPro" id="IPR020581">
    <property type="entry name" value="GDC_P"/>
</dbReference>
<evidence type="ECO:0000256" key="2">
    <source>
        <dbReference type="ARBA" id="ARBA00012134"/>
    </source>
</evidence>
<keyword evidence="4 8" id="KW-0560">Oxidoreductase</keyword>
<evidence type="ECO:0000256" key="5">
    <source>
        <dbReference type="ARBA" id="ARBA00049026"/>
    </source>
</evidence>
<evidence type="ECO:0000256" key="3">
    <source>
        <dbReference type="ARBA" id="ARBA00022898"/>
    </source>
</evidence>
<dbReference type="Gene3D" id="6.20.440.10">
    <property type="match status" value="1"/>
</dbReference>
<name>A0ABU4HXJ1_9ACTN</name>
<evidence type="ECO:0000259" key="6">
    <source>
        <dbReference type="Pfam" id="PF00266"/>
    </source>
</evidence>
<evidence type="ECO:0000259" key="7">
    <source>
        <dbReference type="Pfam" id="PF21478"/>
    </source>
</evidence>
<dbReference type="SUPFAM" id="SSF53383">
    <property type="entry name" value="PLP-dependent transferases"/>
    <property type="match status" value="1"/>
</dbReference>
<dbReference type="RefSeq" id="WP_318600413.1">
    <property type="nucleotide sequence ID" value="NZ_JAWSTH010000110.1"/>
</dbReference>